<dbReference type="AlphaFoldDB" id="A0A485LYJ9"/>
<accession>A0A485LYJ9</accession>
<protein>
    <submittedName>
        <fullName evidence="1">Uncharacterized protein</fullName>
    </submittedName>
</protein>
<organism evidence="1">
    <name type="scientific">anaerobic digester metagenome</name>
    <dbReference type="NCBI Taxonomy" id="1263854"/>
    <lineage>
        <taxon>unclassified sequences</taxon>
        <taxon>metagenomes</taxon>
        <taxon>ecological metagenomes</taxon>
    </lineage>
</organism>
<proteinExistence type="predicted"/>
<reference evidence="1" key="1">
    <citation type="submission" date="2019-03" db="EMBL/GenBank/DDBJ databases">
        <authorList>
            <person name="Hao L."/>
        </authorList>
    </citation>
    <scope>NUCLEOTIDE SEQUENCE</scope>
</reference>
<dbReference type="EMBL" id="CAADRM010000080">
    <property type="protein sequence ID" value="VFU13486.1"/>
    <property type="molecule type" value="Genomic_DNA"/>
</dbReference>
<evidence type="ECO:0000313" key="1">
    <source>
        <dbReference type="EMBL" id="VFU13486.1"/>
    </source>
</evidence>
<gene>
    <name evidence="1" type="ORF">SCFA_190040</name>
</gene>
<name>A0A485LYJ9_9ZZZZ</name>
<sequence>MKNQNYVLKVVDAKKADIKKALKDAGIEVRAITEVYSEEVAGEAKEGGDAEKKSNG</sequence>